<name>A0A549TFL2_9HYPH</name>
<dbReference type="InterPro" id="IPR011711">
    <property type="entry name" value="GntR_C"/>
</dbReference>
<proteinExistence type="predicted"/>
<dbReference type="AlphaFoldDB" id="A0A549TFL2"/>
<evidence type="ECO:0000256" key="1">
    <source>
        <dbReference type="ARBA" id="ARBA00023015"/>
    </source>
</evidence>
<dbReference type="InterPro" id="IPR000524">
    <property type="entry name" value="Tscrpt_reg_HTH_GntR"/>
</dbReference>
<evidence type="ECO:0000256" key="2">
    <source>
        <dbReference type="ARBA" id="ARBA00023125"/>
    </source>
</evidence>
<dbReference type="RefSeq" id="WP_142881242.1">
    <property type="nucleotide sequence ID" value="NZ_VJMG01000010.1"/>
</dbReference>
<dbReference type="PROSITE" id="PS50949">
    <property type="entry name" value="HTH_GNTR"/>
    <property type="match status" value="1"/>
</dbReference>
<dbReference type="SUPFAM" id="SSF48008">
    <property type="entry name" value="GntR ligand-binding domain-like"/>
    <property type="match status" value="1"/>
</dbReference>
<accession>A0A549TFL2</accession>
<dbReference type="PANTHER" id="PTHR43537:SF45">
    <property type="entry name" value="GNTR FAMILY REGULATORY PROTEIN"/>
    <property type="match status" value="1"/>
</dbReference>
<evidence type="ECO:0000256" key="3">
    <source>
        <dbReference type="ARBA" id="ARBA00023163"/>
    </source>
</evidence>
<gene>
    <name evidence="5" type="ORF">FNA46_05035</name>
</gene>
<feature type="domain" description="HTH gntR-type" evidence="4">
    <location>
        <begin position="8"/>
        <end position="75"/>
    </location>
</feature>
<dbReference type="Proteomes" id="UP000316801">
    <property type="component" value="Unassembled WGS sequence"/>
</dbReference>
<protein>
    <submittedName>
        <fullName evidence="5">GntR family transcriptional regulator</fullName>
    </submittedName>
</protein>
<dbReference type="PANTHER" id="PTHR43537">
    <property type="entry name" value="TRANSCRIPTIONAL REGULATOR, GNTR FAMILY"/>
    <property type="match status" value="1"/>
</dbReference>
<dbReference type="SUPFAM" id="SSF46785">
    <property type="entry name" value="Winged helix' DNA-binding domain"/>
    <property type="match status" value="1"/>
</dbReference>
<evidence type="ECO:0000313" key="6">
    <source>
        <dbReference type="Proteomes" id="UP000316801"/>
    </source>
</evidence>
<dbReference type="InterPro" id="IPR008920">
    <property type="entry name" value="TF_FadR/GntR_C"/>
</dbReference>
<dbReference type="CDD" id="cd07377">
    <property type="entry name" value="WHTH_GntR"/>
    <property type="match status" value="1"/>
</dbReference>
<organism evidence="5 6">
    <name type="scientific">Rhizobium straminoryzae</name>
    <dbReference type="NCBI Taxonomy" id="1387186"/>
    <lineage>
        <taxon>Bacteria</taxon>
        <taxon>Pseudomonadati</taxon>
        <taxon>Pseudomonadota</taxon>
        <taxon>Alphaproteobacteria</taxon>
        <taxon>Hyphomicrobiales</taxon>
        <taxon>Rhizobiaceae</taxon>
        <taxon>Rhizobium/Agrobacterium group</taxon>
        <taxon>Rhizobium</taxon>
    </lineage>
</organism>
<dbReference type="InterPro" id="IPR036390">
    <property type="entry name" value="WH_DNA-bd_sf"/>
</dbReference>
<dbReference type="PRINTS" id="PR00035">
    <property type="entry name" value="HTHGNTR"/>
</dbReference>
<evidence type="ECO:0000313" key="5">
    <source>
        <dbReference type="EMBL" id="TRL41301.1"/>
    </source>
</evidence>
<dbReference type="Pfam" id="PF00392">
    <property type="entry name" value="GntR"/>
    <property type="match status" value="1"/>
</dbReference>
<dbReference type="InterPro" id="IPR036388">
    <property type="entry name" value="WH-like_DNA-bd_sf"/>
</dbReference>
<keyword evidence="6" id="KW-1185">Reference proteome</keyword>
<evidence type="ECO:0000259" key="4">
    <source>
        <dbReference type="PROSITE" id="PS50949"/>
    </source>
</evidence>
<keyword evidence="2" id="KW-0238">DNA-binding</keyword>
<dbReference type="GO" id="GO:0003677">
    <property type="term" value="F:DNA binding"/>
    <property type="evidence" value="ECO:0007669"/>
    <property type="project" value="UniProtKB-KW"/>
</dbReference>
<dbReference type="SMART" id="SM00895">
    <property type="entry name" value="FCD"/>
    <property type="match status" value="1"/>
</dbReference>
<dbReference type="SMART" id="SM00345">
    <property type="entry name" value="HTH_GNTR"/>
    <property type="match status" value="1"/>
</dbReference>
<sequence length="217" mass="24100">MTEMAESLPVADRLARDIRAMLISGELKPGQRLSEAAFSERLNVSRNSLREAFRLLTKEGLLQHEANRGVFVSVPSMSSIIDIYRVRRLIECGALLKAWHLHPAVRTMRQAVEAAKSCRLRSDWQGVGSANMTFHAAVVDLSDSARLNAFYAGIAAELRLGFGLLGDPEDLHSPFIDMNDEIVTLVENNRSAEAASRMGDYLTLSERVILKAFEKTL</sequence>
<dbReference type="Pfam" id="PF07729">
    <property type="entry name" value="FCD"/>
    <property type="match status" value="1"/>
</dbReference>
<reference evidence="5 6" key="1">
    <citation type="submission" date="2019-07" db="EMBL/GenBank/DDBJ databases">
        <title>Ln-dependent methylotrophs.</title>
        <authorList>
            <person name="Tani A."/>
        </authorList>
    </citation>
    <scope>NUCLEOTIDE SEQUENCE [LARGE SCALE GENOMIC DNA]</scope>
    <source>
        <strain evidence="5 6">SM12</strain>
    </source>
</reference>
<dbReference type="Gene3D" id="1.20.120.530">
    <property type="entry name" value="GntR ligand-binding domain-like"/>
    <property type="match status" value="1"/>
</dbReference>
<keyword evidence="3" id="KW-0804">Transcription</keyword>
<comment type="caution">
    <text evidence="5">The sequence shown here is derived from an EMBL/GenBank/DDBJ whole genome shotgun (WGS) entry which is preliminary data.</text>
</comment>
<dbReference type="GO" id="GO:0003700">
    <property type="term" value="F:DNA-binding transcription factor activity"/>
    <property type="evidence" value="ECO:0007669"/>
    <property type="project" value="InterPro"/>
</dbReference>
<keyword evidence="1" id="KW-0805">Transcription regulation</keyword>
<dbReference type="Gene3D" id="1.10.10.10">
    <property type="entry name" value="Winged helix-like DNA-binding domain superfamily/Winged helix DNA-binding domain"/>
    <property type="match status" value="1"/>
</dbReference>
<dbReference type="EMBL" id="VJMG01000010">
    <property type="protein sequence ID" value="TRL41301.1"/>
    <property type="molecule type" value="Genomic_DNA"/>
</dbReference>